<name>W5Y1A7_9CORY</name>
<proteinExistence type="predicted"/>
<dbReference type="CDD" id="cd24158">
    <property type="entry name" value="NUDIX_ADPRase_Rv1700"/>
    <property type="match status" value="1"/>
</dbReference>
<dbReference type="EMBL" id="CP004353">
    <property type="protein sequence ID" value="AHI22724.1"/>
    <property type="molecule type" value="Genomic_DNA"/>
</dbReference>
<protein>
    <submittedName>
        <fullName evidence="3">ADP-ribose pyrophosphatase</fullName>
    </submittedName>
</protein>
<dbReference type="Pfam" id="PF00293">
    <property type="entry name" value="NUDIX"/>
    <property type="match status" value="1"/>
</dbReference>
<dbReference type="SUPFAM" id="SSF55811">
    <property type="entry name" value="Nudix"/>
    <property type="match status" value="1"/>
</dbReference>
<dbReference type="Proteomes" id="UP000019222">
    <property type="component" value="Chromosome"/>
</dbReference>
<dbReference type="eggNOG" id="COG0494">
    <property type="taxonomic scope" value="Bacteria"/>
</dbReference>
<dbReference type="Gene3D" id="3.90.79.10">
    <property type="entry name" value="Nucleoside Triphosphate Pyrophosphohydrolase"/>
    <property type="match status" value="1"/>
</dbReference>
<dbReference type="PANTHER" id="PTHR11839:SF31">
    <property type="entry name" value="ADP-RIBOSE PYROPHOSPHATASE"/>
    <property type="match status" value="1"/>
</dbReference>
<dbReference type="GO" id="GO:0005829">
    <property type="term" value="C:cytosol"/>
    <property type="evidence" value="ECO:0007669"/>
    <property type="project" value="TreeGrafter"/>
</dbReference>
<dbReference type="GO" id="GO:0019693">
    <property type="term" value="P:ribose phosphate metabolic process"/>
    <property type="evidence" value="ECO:0007669"/>
    <property type="project" value="TreeGrafter"/>
</dbReference>
<dbReference type="PROSITE" id="PS51462">
    <property type="entry name" value="NUDIX"/>
    <property type="match status" value="1"/>
</dbReference>
<dbReference type="KEGG" id="cvt:B843_06695"/>
<sequence length="215" mass="23543">MAFEFRTVDSELLIDAPIISVRRDTVTMPGGETAIREVVEHFGAVAVVAFDGEKIALVHQFRQSAGRRFYELPAGLLDFANEDPLDCAARELQEEAGLEAGSWGLLVDLITSPGFCDEAVRVYLATDLRAVDRPDPEEEEADMTLRWVALDEAVAMVMRGEVSNSIAIAGIMTAAEAVRIGRTRPVGDAFELRPTALAHRRQAEGFTGDMKKRHG</sequence>
<evidence type="ECO:0000313" key="4">
    <source>
        <dbReference type="Proteomes" id="UP000019222"/>
    </source>
</evidence>
<dbReference type="PATRIC" id="fig|1224164.3.peg.1339"/>
<dbReference type="InterPro" id="IPR000086">
    <property type="entry name" value="NUDIX_hydrolase_dom"/>
</dbReference>
<feature type="domain" description="Nudix hydrolase" evidence="2">
    <location>
        <begin position="40"/>
        <end position="170"/>
    </location>
</feature>
<evidence type="ECO:0000313" key="3">
    <source>
        <dbReference type="EMBL" id="AHI22724.1"/>
    </source>
</evidence>
<organism evidence="3 4">
    <name type="scientific">Corynebacterium vitaeruminis DSM 20294</name>
    <dbReference type="NCBI Taxonomy" id="1224164"/>
    <lineage>
        <taxon>Bacteria</taxon>
        <taxon>Bacillati</taxon>
        <taxon>Actinomycetota</taxon>
        <taxon>Actinomycetes</taxon>
        <taxon>Mycobacteriales</taxon>
        <taxon>Corynebacteriaceae</taxon>
        <taxon>Corynebacterium</taxon>
    </lineage>
</organism>
<dbReference type="AlphaFoldDB" id="W5Y1A7"/>
<dbReference type="HOGENOM" id="CLU_062658_5_0_11"/>
<accession>W5Y1A7</accession>
<evidence type="ECO:0000256" key="1">
    <source>
        <dbReference type="ARBA" id="ARBA00022801"/>
    </source>
</evidence>
<dbReference type="GO" id="GO:0006753">
    <property type="term" value="P:nucleoside phosphate metabolic process"/>
    <property type="evidence" value="ECO:0007669"/>
    <property type="project" value="TreeGrafter"/>
</dbReference>
<keyword evidence="1" id="KW-0378">Hydrolase</keyword>
<dbReference type="RefSeq" id="WP_025252748.1">
    <property type="nucleotide sequence ID" value="NZ_CP004353.1"/>
</dbReference>
<reference evidence="3 4" key="1">
    <citation type="submission" date="2013-02" db="EMBL/GenBank/DDBJ databases">
        <title>The complete genome sequence of Corynebacterium vitaeruminis DSM 20294.</title>
        <authorList>
            <person name="Ruckert C."/>
            <person name="Albersmeier A."/>
            <person name="Kalinowski J."/>
        </authorList>
    </citation>
    <scope>NUCLEOTIDE SEQUENCE [LARGE SCALE GENOMIC DNA]</scope>
    <source>
        <strain evidence="4">ATCC 10234</strain>
    </source>
</reference>
<dbReference type="GO" id="GO:0016787">
    <property type="term" value="F:hydrolase activity"/>
    <property type="evidence" value="ECO:0007669"/>
    <property type="project" value="UniProtKB-KW"/>
</dbReference>
<dbReference type="STRING" id="1224164.B843_06695"/>
<dbReference type="InterPro" id="IPR015797">
    <property type="entry name" value="NUDIX_hydrolase-like_dom_sf"/>
</dbReference>
<evidence type="ECO:0000259" key="2">
    <source>
        <dbReference type="PROSITE" id="PS51462"/>
    </source>
</evidence>
<dbReference type="PANTHER" id="PTHR11839">
    <property type="entry name" value="UDP/ADP-SUGAR PYROPHOSPHATASE"/>
    <property type="match status" value="1"/>
</dbReference>
<gene>
    <name evidence="3" type="ORF">B843_06695</name>
</gene>
<keyword evidence="4" id="KW-1185">Reference proteome</keyword>